<evidence type="ECO:0000256" key="1">
    <source>
        <dbReference type="SAM" id="SignalP"/>
    </source>
</evidence>
<evidence type="ECO:0008006" key="4">
    <source>
        <dbReference type="Google" id="ProtNLM"/>
    </source>
</evidence>
<dbReference type="EMBL" id="JBHSBY010000139">
    <property type="protein sequence ID" value="MFC4198480.1"/>
    <property type="molecule type" value="Genomic_DNA"/>
</dbReference>
<feature type="signal peptide" evidence="1">
    <location>
        <begin position="1"/>
        <end position="20"/>
    </location>
</feature>
<reference evidence="3" key="1">
    <citation type="journal article" date="2019" name="Int. J. Syst. Evol. Microbiol.">
        <title>The Global Catalogue of Microorganisms (GCM) 10K type strain sequencing project: providing services to taxonomists for standard genome sequencing and annotation.</title>
        <authorList>
            <consortium name="The Broad Institute Genomics Platform"/>
            <consortium name="The Broad Institute Genome Sequencing Center for Infectious Disease"/>
            <person name="Wu L."/>
            <person name="Ma J."/>
        </authorList>
    </citation>
    <scope>NUCLEOTIDE SEQUENCE [LARGE SCALE GENOMIC DNA]</scope>
    <source>
        <strain evidence="3">CCM 8689</strain>
    </source>
</reference>
<dbReference type="Proteomes" id="UP001595792">
    <property type="component" value="Unassembled WGS sequence"/>
</dbReference>
<keyword evidence="3" id="KW-1185">Reference proteome</keyword>
<comment type="caution">
    <text evidence="2">The sequence shown here is derived from an EMBL/GenBank/DDBJ whole genome shotgun (WGS) entry which is preliminary data.</text>
</comment>
<keyword evidence="1" id="KW-0732">Signal</keyword>
<feature type="chain" id="PRO_5045495555" description="DUF4141 domain-containing protein" evidence="1">
    <location>
        <begin position="21"/>
        <end position="221"/>
    </location>
</feature>
<organism evidence="2 3">
    <name type="scientific">Pedobacter jamesrossensis</name>
    <dbReference type="NCBI Taxonomy" id="1908238"/>
    <lineage>
        <taxon>Bacteria</taxon>
        <taxon>Pseudomonadati</taxon>
        <taxon>Bacteroidota</taxon>
        <taxon>Sphingobacteriia</taxon>
        <taxon>Sphingobacteriales</taxon>
        <taxon>Sphingobacteriaceae</taxon>
        <taxon>Pedobacter</taxon>
    </lineage>
</organism>
<evidence type="ECO:0000313" key="3">
    <source>
        <dbReference type="Proteomes" id="UP001595792"/>
    </source>
</evidence>
<dbReference type="RefSeq" id="WP_378962475.1">
    <property type="nucleotide sequence ID" value="NZ_JBHRXC010000016.1"/>
</dbReference>
<accession>A0ABV8NN91</accession>
<sequence>MKNLFLTAFFIAVTGSCSLAQIYIDPSTSAAMASQSVLINSQLNTSNNKLTLLERAQLSVSGELAIANQLQSRIFRGLTTVSSAVSSLLAIKDINEITQDILADGRRAVETASSNPALLLFAQGGADEFYSRAMRLSAQVGSFVLNSSAENLMDSGERAKLLNHIVTELSILRGVIYGIYRVMYWAKVRGFWNSVNPYSRFINSDKLIARDVIFKSKLLKR</sequence>
<evidence type="ECO:0000313" key="2">
    <source>
        <dbReference type="EMBL" id="MFC4198480.1"/>
    </source>
</evidence>
<dbReference type="PROSITE" id="PS51257">
    <property type="entry name" value="PROKAR_LIPOPROTEIN"/>
    <property type="match status" value="1"/>
</dbReference>
<name>A0ABV8NN91_9SPHI</name>
<gene>
    <name evidence="2" type="ORF">ACFOUY_17370</name>
</gene>
<protein>
    <recommendedName>
        <fullName evidence="4">DUF4141 domain-containing protein</fullName>
    </recommendedName>
</protein>
<proteinExistence type="predicted"/>